<evidence type="ECO:0000256" key="4">
    <source>
        <dbReference type="ARBA" id="ARBA00022679"/>
    </source>
</evidence>
<evidence type="ECO:0000313" key="15">
    <source>
        <dbReference type="Proteomes" id="UP000007110"/>
    </source>
</evidence>
<dbReference type="OMA" id="RIEQPFK"/>
<dbReference type="InterPro" id="IPR011530">
    <property type="entry name" value="rRNA_adenine_dimethylase"/>
</dbReference>
<comment type="subcellular location">
    <subcellularLocation>
        <location evidence="1">Mitochondrion</location>
    </subcellularLocation>
</comment>
<dbReference type="RefSeq" id="XP_030850524.1">
    <property type="nucleotide sequence ID" value="XM_030994664.1"/>
</dbReference>
<dbReference type="PANTHER" id="PTHR11727">
    <property type="entry name" value="DIMETHYLADENOSINE TRANSFERASE"/>
    <property type="match status" value="1"/>
</dbReference>
<protein>
    <recommendedName>
        <fullName evidence="12">rRNA adenine N(6)-methyltransferase</fullName>
        <ecNumber evidence="12">2.1.1.-</ecNumber>
    </recommendedName>
</protein>
<feature type="binding site" evidence="11">
    <location>
        <position position="135"/>
    </location>
    <ligand>
        <name>S-adenosyl-L-methionine</name>
        <dbReference type="ChEBI" id="CHEBI:59789"/>
    </ligand>
</feature>
<dbReference type="GeneID" id="586409"/>
<keyword evidence="4 11" id="KW-0808">Transferase</keyword>
<dbReference type="GO" id="GO:0031167">
    <property type="term" value="P:rRNA methylation"/>
    <property type="evidence" value="ECO:0000318"/>
    <property type="project" value="GO_Central"/>
</dbReference>
<dbReference type="KEGG" id="spu:586409"/>
<evidence type="ECO:0000256" key="1">
    <source>
        <dbReference type="ARBA" id="ARBA00004173"/>
    </source>
</evidence>
<evidence type="ECO:0000256" key="12">
    <source>
        <dbReference type="RuleBase" id="RU362106"/>
    </source>
</evidence>
<dbReference type="GO" id="GO:0006391">
    <property type="term" value="P:transcription initiation at mitochondrial promoter"/>
    <property type="evidence" value="ECO:0000318"/>
    <property type="project" value="GO_Central"/>
</dbReference>
<dbReference type="FunFam" id="1.10.8.100:FF:000006">
    <property type="entry name" value="rRNA adenine N(6)-methyltransferase"/>
    <property type="match status" value="1"/>
</dbReference>
<dbReference type="AlphaFoldDB" id="A0A7M7PHW9"/>
<dbReference type="InterPro" id="IPR001737">
    <property type="entry name" value="KsgA/Erm"/>
</dbReference>
<evidence type="ECO:0000256" key="10">
    <source>
        <dbReference type="ARBA" id="ARBA00023163"/>
    </source>
</evidence>
<name>A0A7M7PHW9_STRPU</name>
<dbReference type="NCBIfam" id="TIGR00755">
    <property type="entry name" value="ksgA"/>
    <property type="match status" value="1"/>
</dbReference>
<dbReference type="InterPro" id="IPR023165">
    <property type="entry name" value="rRNA_Ade_diMease-like_C"/>
</dbReference>
<dbReference type="PANTHER" id="PTHR11727:SF17">
    <property type="entry name" value="DIMETHYLADENOSINE TRANSFERASE 1, MITOCHONDRIAL"/>
    <property type="match status" value="1"/>
</dbReference>
<evidence type="ECO:0000256" key="8">
    <source>
        <dbReference type="ARBA" id="ARBA00023015"/>
    </source>
</evidence>
<dbReference type="PROSITE" id="PS51689">
    <property type="entry name" value="SAM_RNA_A_N6_MT"/>
    <property type="match status" value="1"/>
</dbReference>
<keyword evidence="7" id="KW-0809">Transit peptide</keyword>
<keyword evidence="2 12" id="KW-0698">rRNA processing</keyword>
<dbReference type="GO" id="GO:0000179">
    <property type="term" value="F:rRNA (adenine-N6,N6-)-dimethyltransferase activity"/>
    <property type="evidence" value="ECO:0000318"/>
    <property type="project" value="GO_Central"/>
</dbReference>
<feature type="binding site" evidence="11">
    <location>
        <position position="105"/>
    </location>
    <ligand>
        <name>S-adenosyl-L-methionine</name>
        <dbReference type="ChEBI" id="CHEBI:59789"/>
    </ligand>
</feature>
<reference evidence="15" key="1">
    <citation type="submission" date="2015-02" db="EMBL/GenBank/DDBJ databases">
        <title>Genome sequencing for Strongylocentrotus purpuratus.</title>
        <authorList>
            <person name="Murali S."/>
            <person name="Liu Y."/>
            <person name="Vee V."/>
            <person name="English A."/>
            <person name="Wang M."/>
            <person name="Skinner E."/>
            <person name="Han Y."/>
            <person name="Muzny D.M."/>
            <person name="Worley K.C."/>
            <person name="Gibbs R.A."/>
        </authorList>
    </citation>
    <scope>NUCLEOTIDE SEQUENCE</scope>
</reference>
<dbReference type="InterPro" id="IPR029063">
    <property type="entry name" value="SAM-dependent_MTases_sf"/>
</dbReference>
<evidence type="ECO:0000256" key="9">
    <source>
        <dbReference type="ARBA" id="ARBA00023128"/>
    </source>
</evidence>
<feature type="domain" description="Ribosomal RNA adenine methylase transferase N-terminal" evidence="13">
    <location>
        <begin position="37"/>
        <end position="228"/>
    </location>
</feature>
<dbReference type="EC" id="2.1.1.-" evidence="12"/>
<evidence type="ECO:0000256" key="7">
    <source>
        <dbReference type="ARBA" id="ARBA00022946"/>
    </source>
</evidence>
<evidence type="ECO:0000256" key="2">
    <source>
        <dbReference type="ARBA" id="ARBA00022552"/>
    </source>
</evidence>
<evidence type="ECO:0000256" key="5">
    <source>
        <dbReference type="ARBA" id="ARBA00022691"/>
    </source>
</evidence>
<dbReference type="EnsemblMetazoa" id="XM_030994664">
    <property type="protein sequence ID" value="XP_030850524"/>
    <property type="gene ID" value="LOC586409"/>
</dbReference>
<dbReference type="InParanoid" id="A0A7M7PHW9"/>
<dbReference type="Gene3D" id="3.40.50.150">
    <property type="entry name" value="Vaccinia Virus protein VP39"/>
    <property type="match status" value="1"/>
</dbReference>
<comment type="similarity">
    <text evidence="11 12">Belongs to the class I-like SAM-binding methyltransferase superfamily. rRNA adenine N(6)-methyltransferase family.</text>
</comment>
<reference evidence="14" key="2">
    <citation type="submission" date="2021-01" db="UniProtKB">
        <authorList>
            <consortium name="EnsemblMetazoa"/>
        </authorList>
    </citation>
    <scope>IDENTIFICATION</scope>
</reference>
<feature type="binding site" evidence="11">
    <location>
        <position position="79"/>
    </location>
    <ligand>
        <name>S-adenosyl-L-methionine</name>
        <dbReference type="ChEBI" id="CHEBI:59789"/>
    </ligand>
</feature>
<feature type="binding site" evidence="11">
    <location>
        <position position="32"/>
    </location>
    <ligand>
        <name>S-adenosyl-L-methionine</name>
        <dbReference type="ChEBI" id="CHEBI:59789"/>
    </ligand>
</feature>
<dbReference type="Gene3D" id="1.10.8.100">
    <property type="entry name" value="Ribosomal RNA adenine dimethylase-like, domain 2"/>
    <property type="match status" value="1"/>
</dbReference>
<keyword evidence="9" id="KW-0496">Mitochondrion</keyword>
<dbReference type="SMART" id="SM00650">
    <property type="entry name" value="rADc"/>
    <property type="match status" value="1"/>
</dbReference>
<evidence type="ECO:0000256" key="3">
    <source>
        <dbReference type="ARBA" id="ARBA00022603"/>
    </source>
</evidence>
<keyword evidence="8" id="KW-0805">Transcription regulation</keyword>
<keyword evidence="5 11" id="KW-0949">S-adenosyl-L-methionine</keyword>
<dbReference type="OrthoDB" id="16079at2759"/>
<dbReference type="SUPFAM" id="SSF53335">
    <property type="entry name" value="S-adenosyl-L-methionine-dependent methyltransferases"/>
    <property type="match status" value="1"/>
</dbReference>
<dbReference type="GO" id="GO:0003723">
    <property type="term" value="F:RNA binding"/>
    <property type="evidence" value="ECO:0007669"/>
    <property type="project" value="UniProtKB-UniRule"/>
</dbReference>
<evidence type="ECO:0000256" key="11">
    <source>
        <dbReference type="PROSITE-ProRule" id="PRU01026"/>
    </source>
</evidence>
<dbReference type="FunFam" id="3.40.50.150:FF:000109">
    <property type="entry name" value="rRNA adenine N(6)-methyltransferase"/>
    <property type="match status" value="1"/>
</dbReference>
<keyword evidence="3 11" id="KW-0489">Methyltransferase</keyword>
<keyword evidence="6 11" id="KW-0694">RNA-binding</keyword>
<dbReference type="GO" id="GO:0034246">
    <property type="term" value="F:mitochondrial transcription factor activity"/>
    <property type="evidence" value="ECO:0000318"/>
    <property type="project" value="GO_Central"/>
</dbReference>
<feature type="binding site" evidence="11">
    <location>
        <position position="30"/>
    </location>
    <ligand>
        <name>S-adenosyl-L-methionine</name>
        <dbReference type="ChEBI" id="CHEBI:59789"/>
    </ligand>
</feature>
<organism evidence="14 15">
    <name type="scientific">Strongylocentrotus purpuratus</name>
    <name type="common">Purple sea urchin</name>
    <dbReference type="NCBI Taxonomy" id="7668"/>
    <lineage>
        <taxon>Eukaryota</taxon>
        <taxon>Metazoa</taxon>
        <taxon>Echinodermata</taxon>
        <taxon>Eleutherozoa</taxon>
        <taxon>Echinozoa</taxon>
        <taxon>Echinoidea</taxon>
        <taxon>Euechinoidea</taxon>
        <taxon>Echinacea</taxon>
        <taxon>Camarodonta</taxon>
        <taxon>Echinidea</taxon>
        <taxon>Strongylocentrotidae</taxon>
        <taxon>Strongylocentrotus</taxon>
    </lineage>
</organism>
<evidence type="ECO:0000313" key="14">
    <source>
        <dbReference type="EnsemblMetazoa" id="XP_030850524"/>
    </source>
</evidence>
<dbReference type="GO" id="GO:0005759">
    <property type="term" value="C:mitochondrial matrix"/>
    <property type="evidence" value="ECO:0000318"/>
    <property type="project" value="GO_Central"/>
</dbReference>
<dbReference type="InterPro" id="IPR020598">
    <property type="entry name" value="rRNA_Ade_methylase_Trfase_N"/>
</dbReference>
<keyword evidence="10" id="KW-0804">Transcription</keyword>
<keyword evidence="15" id="KW-1185">Reference proteome</keyword>
<sequence length="316" mass="36005">MAVARLPPLPTIREIIRLYGLRAEKHLAQNFLLDLKLTDKIVRQAGNLQGAHVCEVGPGPGGITRSIINQGVQDLLVIEKDTRFIPSLEMLTEATEGRVRVACDDILRVNLADAFPHHIKRDWKDDPPNLHIVGNLPFNVSLPLMLRWLESVADRTGPFSFGRTRMLLTFQKEVAERLTAPPGDDQRSRLSIMAQHLCQVKQCFVIPGAAFVPKPQIDVGVVHLTPLRDPEIDAPFKLVEKLVRSVFHFRKKYCKRGVETLFPVERQDLTQEVFDTSGVDPTQRPVWLTMEEFNALCMSYKNIIQRIPAMFHYNYR</sequence>
<dbReference type="Pfam" id="PF00398">
    <property type="entry name" value="RrnaAD"/>
    <property type="match status" value="1"/>
</dbReference>
<proteinExistence type="inferred from homology"/>
<dbReference type="Proteomes" id="UP000007110">
    <property type="component" value="Unassembled WGS sequence"/>
</dbReference>
<evidence type="ECO:0000259" key="13">
    <source>
        <dbReference type="SMART" id="SM00650"/>
    </source>
</evidence>
<feature type="binding site" evidence="11">
    <location>
        <position position="57"/>
    </location>
    <ligand>
        <name>S-adenosyl-L-methionine</name>
        <dbReference type="ChEBI" id="CHEBI:59789"/>
    </ligand>
</feature>
<dbReference type="CTD" id="51106"/>
<evidence type="ECO:0000256" key="6">
    <source>
        <dbReference type="ARBA" id="ARBA00022884"/>
    </source>
</evidence>
<accession>A0A7M7PHW9</accession>